<feature type="region of interest" description="Disordered" evidence="1">
    <location>
        <begin position="1"/>
        <end position="23"/>
    </location>
</feature>
<dbReference type="Proteomes" id="UP001617427">
    <property type="component" value="Unassembled WGS sequence"/>
</dbReference>
<evidence type="ECO:0000313" key="2">
    <source>
        <dbReference type="EMBL" id="MFJ3045313.1"/>
    </source>
</evidence>
<dbReference type="EMBL" id="JBIUZV010000002">
    <property type="protein sequence ID" value="MFJ3045313.1"/>
    <property type="molecule type" value="Genomic_DNA"/>
</dbReference>
<feature type="compositionally biased region" description="Basic and acidic residues" evidence="1">
    <location>
        <begin position="374"/>
        <end position="393"/>
    </location>
</feature>
<protein>
    <submittedName>
        <fullName evidence="2">Uncharacterized protein</fullName>
    </submittedName>
</protein>
<proteinExistence type="predicted"/>
<gene>
    <name evidence="2" type="ORF">ACIPEN_05735</name>
</gene>
<feature type="compositionally biased region" description="Polar residues" evidence="1">
    <location>
        <begin position="311"/>
        <end position="327"/>
    </location>
</feature>
<reference evidence="2 3" key="1">
    <citation type="submission" date="2024-10" db="EMBL/GenBank/DDBJ databases">
        <title>The Natural Products Discovery Center: Release of the First 8490 Sequenced Strains for Exploring Actinobacteria Biosynthetic Diversity.</title>
        <authorList>
            <person name="Kalkreuter E."/>
            <person name="Kautsar S.A."/>
            <person name="Yang D."/>
            <person name="Bader C.D."/>
            <person name="Teijaro C.N."/>
            <person name="Fluegel L."/>
            <person name="Davis C.M."/>
            <person name="Simpson J.R."/>
            <person name="Lauterbach L."/>
            <person name="Steele A.D."/>
            <person name="Gui C."/>
            <person name="Meng S."/>
            <person name="Li G."/>
            <person name="Viehrig K."/>
            <person name="Ye F."/>
            <person name="Su P."/>
            <person name="Kiefer A.F."/>
            <person name="Nichols A."/>
            <person name="Cepeda A.J."/>
            <person name="Yan W."/>
            <person name="Fan B."/>
            <person name="Jiang Y."/>
            <person name="Adhikari A."/>
            <person name="Zheng C.-J."/>
            <person name="Schuster L."/>
            <person name="Cowan T.M."/>
            <person name="Smanski M.J."/>
            <person name="Chevrette M.G."/>
            <person name="De Carvalho L.P.S."/>
            <person name="Shen B."/>
        </authorList>
    </citation>
    <scope>NUCLEOTIDE SEQUENCE [LARGE SCALE GENOMIC DNA]</scope>
    <source>
        <strain evidence="2 3">NPDC087045</strain>
    </source>
</reference>
<sequence>MLDKKNQSREQSMSALQRRIKVGSSTAETMIDNRPQAVAQRRLQEVAWQGKPPMQMTVPPGDVSSIASVQLKATMEKVEWNKEVLNKRKLKKTELKSAKDAEDQGIKTPGYTYAWTSGDHIVTGEPSFKKNLGQIIKGSENKALIHQSNGDDAHVEPGLIARSLGEMHDTWDDANKAVDQRNADNKSNADFVIYSEREPCGRCILDDNLGHPRYSPEGRVDTVLWATKEYEDGVAEAHRNFVRKSNVDKEVQVVRFNVGAALLVTSKPLTKKPPLPTNSVTIPSSAGESVRIGSFRMWGPRKNIQVDAAAATSSSPGNDVVSTSTKFPSEETSLHAGDTLAKEAGHEAREGDETYGDTDGQEEWDELLSAARDVSAKRERSEGAKKDSSEKKLSLNSEEELSLSSDEELFPNAKRPKRV</sequence>
<feature type="compositionally biased region" description="Acidic residues" evidence="1">
    <location>
        <begin position="397"/>
        <end position="409"/>
    </location>
</feature>
<keyword evidence="3" id="KW-1185">Reference proteome</keyword>
<comment type="caution">
    <text evidence="2">The sequence shown here is derived from an EMBL/GenBank/DDBJ whole genome shotgun (WGS) entry which is preliminary data.</text>
</comment>
<feature type="compositionally biased region" description="Basic and acidic residues" evidence="1">
    <location>
        <begin position="340"/>
        <end position="352"/>
    </location>
</feature>
<feature type="compositionally biased region" description="Acidic residues" evidence="1">
    <location>
        <begin position="353"/>
        <end position="366"/>
    </location>
</feature>
<accession>A0ABW8EV33</accession>
<feature type="region of interest" description="Disordered" evidence="1">
    <location>
        <begin position="307"/>
        <end position="419"/>
    </location>
</feature>
<dbReference type="RefSeq" id="WP_402698810.1">
    <property type="nucleotide sequence ID" value="NZ_JBIUZV010000002.1"/>
</dbReference>
<evidence type="ECO:0000256" key="1">
    <source>
        <dbReference type="SAM" id="MobiDB-lite"/>
    </source>
</evidence>
<organism evidence="2 3">
    <name type="scientific">Herbaspirillum chlorophenolicum</name>
    <dbReference type="NCBI Taxonomy" id="211589"/>
    <lineage>
        <taxon>Bacteria</taxon>
        <taxon>Pseudomonadati</taxon>
        <taxon>Pseudomonadota</taxon>
        <taxon>Betaproteobacteria</taxon>
        <taxon>Burkholderiales</taxon>
        <taxon>Oxalobacteraceae</taxon>
        <taxon>Herbaspirillum</taxon>
    </lineage>
</organism>
<name>A0ABW8EV33_9BURK</name>
<evidence type="ECO:0000313" key="3">
    <source>
        <dbReference type="Proteomes" id="UP001617427"/>
    </source>
</evidence>